<evidence type="ECO:0000313" key="2">
    <source>
        <dbReference type="Proteomes" id="UP001157006"/>
    </source>
</evidence>
<evidence type="ECO:0000313" key="1">
    <source>
        <dbReference type="EMBL" id="CAI8611191.1"/>
    </source>
</evidence>
<protein>
    <submittedName>
        <fullName evidence="1">Uncharacterized protein</fullName>
    </submittedName>
</protein>
<keyword evidence="2" id="KW-1185">Reference proteome</keyword>
<proteinExistence type="predicted"/>
<dbReference type="AlphaFoldDB" id="A0AAV1AKZ9"/>
<name>A0AAV1AKZ9_VICFA</name>
<dbReference type="Proteomes" id="UP001157006">
    <property type="component" value="Chromosome 4"/>
</dbReference>
<organism evidence="1 2">
    <name type="scientific">Vicia faba</name>
    <name type="common">Broad bean</name>
    <name type="synonym">Faba vulgaris</name>
    <dbReference type="NCBI Taxonomy" id="3906"/>
    <lineage>
        <taxon>Eukaryota</taxon>
        <taxon>Viridiplantae</taxon>
        <taxon>Streptophyta</taxon>
        <taxon>Embryophyta</taxon>
        <taxon>Tracheophyta</taxon>
        <taxon>Spermatophyta</taxon>
        <taxon>Magnoliopsida</taxon>
        <taxon>eudicotyledons</taxon>
        <taxon>Gunneridae</taxon>
        <taxon>Pentapetalae</taxon>
        <taxon>rosids</taxon>
        <taxon>fabids</taxon>
        <taxon>Fabales</taxon>
        <taxon>Fabaceae</taxon>
        <taxon>Papilionoideae</taxon>
        <taxon>50 kb inversion clade</taxon>
        <taxon>NPAAA clade</taxon>
        <taxon>Hologalegina</taxon>
        <taxon>IRL clade</taxon>
        <taxon>Fabeae</taxon>
        <taxon>Vicia</taxon>
    </lineage>
</organism>
<accession>A0AAV1AKZ9</accession>
<dbReference type="EMBL" id="OX451739">
    <property type="protein sequence ID" value="CAI8611191.1"/>
    <property type="molecule type" value="Genomic_DNA"/>
</dbReference>
<gene>
    <name evidence="1" type="ORF">VFH_IV217680</name>
</gene>
<reference evidence="1 2" key="1">
    <citation type="submission" date="2023-01" db="EMBL/GenBank/DDBJ databases">
        <authorList>
            <person name="Kreplak J."/>
        </authorList>
    </citation>
    <scope>NUCLEOTIDE SEQUENCE [LARGE SCALE GENOMIC DNA]</scope>
</reference>
<sequence>MGREGDEESGVFNLWLWVPSRRREACRLDGDLSKGERDLSNEGITNARQHETYQIIAKGQQSRRNQENDYRWIGDFYGNISGTECSSGLMQVTALVFIVVCFCNDGQS</sequence>